<sequence length="700" mass="79884">MLDILRELNKEQIEAVKQINGPVLVLAGAGSGKTKALTHRIAYLVKQKKVAPSNILAITFTNKAAEEIKDRVLKITGKRNSKDFNISTFHSFCARLLRREAGKLGYSLSFSILDADDQLTAIKQAMEQLNIDPKRTVPEAVRAHISSAKNELVGAKEYSSKSSGTFQRTVARIYPIYQAILQNSQAMDFDDLIMNAVILFESHPDVLNKYQNQFQYLLIDEYQDTNTAQYRLAKLLASSHNNIFVVGDDWQSIYSWRGANYQNILNFHRDYPKAKIVKLERNYRSTQNILDGAHAIISHNQNRSDKKLWTKQDEGEPIIIYQALNEKNEGEFIWQEIGRIQADTKATRNDFVILYRTNAQSRSLEESLLRAGIPYRVVGGVRFYERKEIKDMLAYLKLINNPDDNIALARIINTPRRGIGKKGFLDLEKAARDQQISIYSYLKNIEKPTPQMAGFVQTMERIFKKSRTVVLSKLLNFILAATGYKLMLKSEGVEGETRLENIFELKSVMEKYDHLPPQEALTIFLEEVSLIADIDDYNPEDEAITLMTIHSAKGLEFDYVFVAGMEENIFPHSRTLFDQEELEEERRLCYVAITRARKRVYLIYAQERLLYGSLQNNPPSRFISDLPEHLTKTIKRQAAHGYTKSNPYSDTEIKAGDKIKHKKFGDGIVISKTGDVLTVAFTKEGIKNLASGIAEIKLRT</sequence>
<evidence type="ECO:0000259" key="12">
    <source>
        <dbReference type="PROSITE" id="PS51198"/>
    </source>
</evidence>
<dbReference type="Gene3D" id="3.40.50.300">
    <property type="entry name" value="P-loop containing nucleotide triphosphate hydrolases"/>
    <property type="match status" value="2"/>
</dbReference>
<gene>
    <name evidence="14" type="ORF">DRH29_01040</name>
</gene>
<dbReference type="GO" id="GO:0043138">
    <property type="term" value="F:3'-5' DNA helicase activity"/>
    <property type="evidence" value="ECO:0007669"/>
    <property type="project" value="UniProtKB-EC"/>
</dbReference>
<dbReference type="GO" id="GO:0033202">
    <property type="term" value="C:DNA helicase complex"/>
    <property type="evidence" value="ECO:0007669"/>
    <property type="project" value="TreeGrafter"/>
</dbReference>
<dbReference type="GO" id="GO:0000725">
    <property type="term" value="P:recombinational repair"/>
    <property type="evidence" value="ECO:0007669"/>
    <property type="project" value="TreeGrafter"/>
</dbReference>
<evidence type="ECO:0000256" key="2">
    <source>
        <dbReference type="ARBA" id="ARBA00022741"/>
    </source>
</evidence>
<dbReference type="FunFam" id="1.10.486.10:FF:000003">
    <property type="entry name" value="ATP-dependent DNA helicase"/>
    <property type="match status" value="1"/>
</dbReference>
<dbReference type="InterPro" id="IPR014016">
    <property type="entry name" value="UvrD-like_ATP-bd"/>
</dbReference>
<dbReference type="PROSITE" id="PS51198">
    <property type="entry name" value="UVRD_HELICASE_ATP_BIND"/>
    <property type="match status" value="1"/>
</dbReference>
<name>A0A420ZDE6_UNCK3</name>
<protein>
    <recommendedName>
        <fullName evidence="9">DNA 3'-5' helicase</fullName>
        <ecNumber evidence="9">5.6.2.4</ecNumber>
    </recommendedName>
</protein>
<dbReference type="CDD" id="cd17932">
    <property type="entry name" value="DEXQc_UvrD"/>
    <property type="match status" value="1"/>
</dbReference>
<dbReference type="Gene3D" id="1.10.10.160">
    <property type="match status" value="1"/>
</dbReference>
<keyword evidence="5 11" id="KW-0067">ATP-binding</keyword>
<dbReference type="GO" id="GO:0016887">
    <property type="term" value="F:ATP hydrolysis activity"/>
    <property type="evidence" value="ECO:0007669"/>
    <property type="project" value="RHEA"/>
</dbReference>
<dbReference type="PROSITE" id="PS51217">
    <property type="entry name" value="UVRD_HELICASE_CTER"/>
    <property type="match status" value="1"/>
</dbReference>
<dbReference type="GO" id="GO:0005829">
    <property type="term" value="C:cytosol"/>
    <property type="evidence" value="ECO:0007669"/>
    <property type="project" value="TreeGrafter"/>
</dbReference>
<dbReference type="FunFam" id="1.10.10.160:FF:000001">
    <property type="entry name" value="ATP-dependent DNA helicase"/>
    <property type="match status" value="1"/>
</dbReference>
<dbReference type="PANTHER" id="PTHR11070">
    <property type="entry name" value="UVRD / RECB / PCRA DNA HELICASE FAMILY MEMBER"/>
    <property type="match status" value="1"/>
</dbReference>
<comment type="similarity">
    <text evidence="1">Belongs to the helicase family. UvrD subfamily.</text>
</comment>
<proteinExistence type="inferred from homology"/>
<dbReference type="Pfam" id="PF13361">
    <property type="entry name" value="UvrD_C"/>
    <property type="match status" value="1"/>
</dbReference>
<evidence type="ECO:0000256" key="9">
    <source>
        <dbReference type="ARBA" id="ARBA00034808"/>
    </source>
</evidence>
<dbReference type="Gene3D" id="1.10.486.10">
    <property type="entry name" value="PCRA, domain 4"/>
    <property type="match status" value="1"/>
</dbReference>
<comment type="caution">
    <text evidence="14">The sequence shown here is derived from an EMBL/GenBank/DDBJ whole genome shotgun (WGS) entry which is preliminary data.</text>
</comment>
<feature type="domain" description="UvrD-like helicase ATP-binding" evidence="12">
    <location>
        <begin position="6"/>
        <end position="286"/>
    </location>
</feature>
<evidence type="ECO:0000256" key="3">
    <source>
        <dbReference type="ARBA" id="ARBA00022801"/>
    </source>
</evidence>
<dbReference type="PANTHER" id="PTHR11070:SF2">
    <property type="entry name" value="ATP-DEPENDENT DNA HELICASE SRS2"/>
    <property type="match status" value="1"/>
</dbReference>
<keyword evidence="4 11" id="KW-0347">Helicase</keyword>
<feature type="binding site" evidence="11">
    <location>
        <begin position="27"/>
        <end position="34"/>
    </location>
    <ligand>
        <name>ATP</name>
        <dbReference type="ChEBI" id="CHEBI:30616"/>
    </ligand>
</feature>
<evidence type="ECO:0000313" key="14">
    <source>
        <dbReference type="EMBL" id="RLC37666.1"/>
    </source>
</evidence>
<keyword evidence="3 11" id="KW-0378">Hydrolase</keyword>
<dbReference type="Pfam" id="PF21196">
    <property type="entry name" value="PcrA_UvrD_tudor"/>
    <property type="match status" value="1"/>
</dbReference>
<evidence type="ECO:0000256" key="11">
    <source>
        <dbReference type="PROSITE-ProRule" id="PRU00560"/>
    </source>
</evidence>
<dbReference type="InterPro" id="IPR027417">
    <property type="entry name" value="P-loop_NTPase"/>
</dbReference>
<evidence type="ECO:0000313" key="15">
    <source>
        <dbReference type="Proteomes" id="UP000281261"/>
    </source>
</evidence>
<dbReference type="Pfam" id="PF00580">
    <property type="entry name" value="UvrD-helicase"/>
    <property type="match status" value="1"/>
</dbReference>
<dbReference type="InterPro" id="IPR014017">
    <property type="entry name" value="DNA_helicase_UvrD-like_C"/>
</dbReference>
<feature type="domain" description="UvrD-like helicase C-terminal" evidence="13">
    <location>
        <begin position="287"/>
        <end position="554"/>
    </location>
</feature>
<dbReference type="InterPro" id="IPR013986">
    <property type="entry name" value="DExx_box_DNA_helicase_dom_sf"/>
</dbReference>
<evidence type="ECO:0000259" key="13">
    <source>
        <dbReference type="PROSITE" id="PS51217"/>
    </source>
</evidence>
<evidence type="ECO:0000256" key="5">
    <source>
        <dbReference type="ARBA" id="ARBA00022840"/>
    </source>
</evidence>
<dbReference type="GO" id="GO:0005524">
    <property type="term" value="F:ATP binding"/>
    <property type="evidence" value="ECO:0007669"/>
    <property type="project" value="UniProtKB-UniRule"/>
</dbReference>
<evidence type="ECO:0000256" key="1">
    <source>
        <dbReference type="ARBA" id="ARBA00009922"/>
    </source>
</evidence>
<evidence type="ECO:0000256" key="4">
    <source>
        <dbReference type="ARBA" id="ARBA00022806"/>
    </source>
</evidence>
<keyword evidence="6" id="KW-0238">DNA-binding</keyword>
<comment type="catalytic activity">
    <reaction evidence="8">
        <text>Couples ATP hydrolysis with the unwinding of duplex DNA by translocating in the 3'-5' direction.</text>
        <dbReference type="EC" id="5.6.2.4"/>
    </reaction>
</comment>
<comment type="catalytic activity">
    <reaction evidence="10">
        <text>ATP + H2O = ADP + phosphate + H(+)</text>
        <dbReference type="Rhea" id="RHEA:13065"/>
        <dbReference type="ChEBI" id="CHEBI:15377"/>
        <dbReference type="ChEBI" id="CHEBI:15378"/>
        <dbReference type="ChEBI" id="CHEBI:30616"/>
        <dbReference type="ChEBI" id="CHEBI:43474"/>
        <dbReference type="ChEBI" id="CHEBI:456216"/>
        <dbReference type="EC" id="5.6.2.4"/>
    </reaction>
</comment>
<keyword evidence="2 11" id="KW-0547">Nucleotide-binding</keyword>
<dbReference type="GO" id="GO:0003677">
    <property type="term" value="F:DNA binding"/>
    <property type="evidence" value="ECO:0007669"/>
    <property type="project" value="UniProtKB-KW"/>
</dbReference>
<dbReference type="SUPFAM" id="SSF52540">
    <property type="entry name" value="P-loop containing nucleoside triphosphate hydrolases"/>
    <property type="match status" value="1"/>
</dbReference>
<dbReference type="AlphaFoldDB" id="A0A420ZDE6"/>
<dbReference type="EC" id="5.6.2.4" evidence="9"/>
<evidence type="ECO:0000256" key="8">
    <source>
        <dbReference type="ARBA" id="ARBA00034617"/>
    </source>
</evidence>
<evidence type="ECO:0000256" key="7">
    <source>
        <dbReference type="ARBA" id="ARBA00023235"/>
    </source>
</evidence>
<dbReference type="InterPro" id="IPR000212">
    <property type="entry name" value="DNA_helicase_UvrD/REP"/>
</dbReference>
<organism evidence="14 15">
    <name type="scientific">candidate division Kazan bacterium</name>
    <dbReference type="NCBI Taxonomy" id="2202143"/>
    <lineage>
        <taxon>Bacteria</taxon>
        <taxon>Bacteria division Kazan-3B-28</taxon>
    </lineage>
</organism>
<evidence type="ECO:0000256" key="6">
    <source>
        <dbReference type="ARBA" id="ARBA00023125"/>
    </source>
</evidence>
<reference evidence="14 15" key="1">
    <citation type="submission" date="2018-06" db="EMBL/GenBank/DDBJ databases">
        <title>Extensive metabolic versatility and redundancy in microbially diverse, dynamic hydrothermal sediments.</title>
        <authorList>
            <person name="Dombrowski N."/>
            <person name="Teske A."/>
            <person name="Baker B.J."/>
        </authorList>
    </citation>
    <scope>NUCLEOTIDE SEQUENCE [LARGE SCALE GENOMIC DNA]</scope>
    <source>
        <strain evidence="14">B79_G16</strain>
    </source>
</reference>
<evidence type="ECO:0000256" key="10">
    <source>
        <dbReference type="ARBA" id="ARBA00048988"/>
    </source>
</evidence>
<dbReference type="EMBL" id="QMNG01000002">
    <property type="protein sequence ID" value="RLC37666.1"/>
    <property type="molecule type" value="Genomic_DNA"/>
</dbReference>
<accession>A0A420ZDE6</accession>
<dbReference type="GO" id="GO:0009314">
    <property type="term" value="P:response to radiation"/>
    <property type="evidence" value="ECO:0007669"/>
    <property type="project" value="UniProtKB-ARBA"/>
</dbReference>
<dbReference type="Proteomes" id="UP000281261">
    <property type="component" value="Unassembled WGS sequence"/>
</dbReference>
<keyword evidence="7" id="KW-0413">Isomerase</keyword>